<keyword evidence="2" id="KW-0547">Nucleotide-binding</keyword>
<dbReference type="RefSeq" id="WP_256321469.1">
    <property type="nucleotide sequence ID" value="NZ_JANGCN010000002.1"/>
</dbReference>
<dbReference type="Proteomes" id="UP001206236">
    <property type="component" value="Unassembled WGS sequence"/>
</dbReference>
<name>A0AAW5KH93_9FIRM</name>
<comment type="caution">
    <text evidence="2">The sequence shown here is derived from an EMBL/GenBank/DDBJ whole genome shotgun (WGS) entry which is preliminary data.</text>
</comment>
<evidence type="ECO:0000313" key="2">
    <source>
        <dbReference type="EMBL" id="MCQ5152000.1"/>
    </source>
</evidence>
<feature type="domain" description="Endonuclease GajA/Old nuclease/RecF-like AAA" evidence="1">
    <location>
        <begin position="135"/>
        <end position="258"/>
    </location>
</feature>
<accession>A0AAW5KH93</accession>
<dbReference type="EMBL" id="JANGCN010000002">
    <property type="protein sequence ID" value="MCQ5152000.1"/>
    <property type="molecule type" value="Genomic_DNA"/>
</dbReference>
<sequence length="506" mass="58277">MRDAKASDYWRHVYEYSEKKLYKNYISKLIVNDCNGFTGEVEMSPGITILCGLNGVGKSSLIANIKSSLGLSDSSIVSKNKFTDRIDAKIVIEGEEFDEIPLGKDAASVCYIDSDQALECLKYWEQSNIEELLEAEEPFEFSKAQVDELSELVGKEYLSWSSYEISDQEKTFVPVFFKISESEKQIEYDSTGMGIGEHFIIYMYYILEKLDNNTILIIEEPESYISVLSQRHFMNYLAKIISEKKISVVITSHSPHIINMVRKDNIRLLIKLNGELVIYTPGEQNEAENVLGIEYKKIENIIECKNTIATIFVEDYAARIFLEILLDLELPYIRNNVDIVSVGGDSFVTERLTFDDSEYMSHRLIGIYDADLQNTEGENTIRKKVKWPVLFLPINECVEKDIFNYLKVNNHIDLLCDALNIKDKNCFKAMLSKTMHDDHHDKFPNLCKYLEIAKEDFIKAYYLCWKNEHEEKIKSFCESLFAVLFSDQDSIDVNSVIKDKKVCAIS</sequence>
<evidence type="ECO:0000259" key="1">
    <source>
        <dbReference type="Pfam" id="PF13175"/>
    </source>
</evidence>
<dbReference type="InterPro" id="IPR041685">
    <property type="entry name" value="AAA_GajA/Old/RecF-like"/>
</dbReference>
<proteinExistence type="predicted"/>
<dbReference type="Gene3D" id="3.40.50.300">
    <property type="entry name" value="P-loop containing nucleotide triphosphate hydrolases"/>
    <property type="match status" value="1"/>
</dbReference>
<dbReference type="AlphaFoldDB" id="A0AAW5KH93"/>
<dbReference type="InterPro" id="IPR027417">
    <property type="entry name" value="P-loop_NTPase"/>
</dbReference>
<keyword evidence="2" id="KW-0067">ATP-binding</keyword>
<dbReference type="GO" id="GO:0005524">
    <property type="term" value="F:ATP binding"/>
    <property type="evidence" value="ECO:0007669"/>
    <property type="project" value="UniProtKB-KW"/>
</dbReference>
<reference evidence="2" key="1">
    <citation type="submission" date="2022-06" db="EMBL/GenBank/DDBJ databases">
        <title>Isolation of gut microbiota from human fecal samples.</title>
        <authorList>
            <person name="Pamer E.G."/>
            <person name="Barat B."/>
            <person name="Waligurski E."/>
            <person name="Medina S."/>
            <person name="Paddock L."/>
            <person name="Mostad J."/>
        </authorList>
    </citation>
    <scope>NUCLEOTIDE SEQUENCE</scope>
    <source>
        <strain evidence="2">DFI.5.57</strain>
    </source>
</reference>
<evidence type="ECO:0000313" key="3">
    <source>
        <dbReference type="Proteomes" id="UP001206236"/>
    </source>
</evidence>
<protein>
    <submittedName>
        <fullName evidence="2">ATP-binding protein</fullName>
    </submittedName>
</protein>
<dbReference type="SUPFAM" id="SSF52540">
    <property type="entry name" value="P-loop containing nucleoside triphosphate hydrolases"/>
    <property type="match status" value="1"/>
</dbReference>
<organism evidence="2 3">
    <name type="scientific">Ruminococcus bicirculans</name>
    <name type="common">ex Wegman et al. 2014</name>
    <dbReference type="NCBI Taxonomy" id="1160721"/>
    <lineage>
        <taxon>Bacteria</taxon>
        <taxon>Bacillati</taxon>
        <taxon>Bacillota</taxon>
        <taxon>Clostridia</taxon>
        <taxon>Eubacteriales</taxon>
        <taxon>Oscillospiraceae</taxon>
        <taxon>Ruminococcus</taxon>
    </lineage>
</organism>
<dbReference type="InterPro" id="IPR051396">
    <property type="entry name" value="Bact_Antivir_Def_Nuclease"/>
</dbReference>
<dbReference type="Pfam" id="PF13175">
    <property type="entry name" value="AAA_15"/>
    <property type="match status" value="1"/>
</dbReference>
<dbReference type="PANTHER" id="PTHR43581">
    <property type="entry name" value="ATP/GTP PHOSPHATASE"/>
    <property type="match status" value="1"/>
</dbReference>
<gene>
    <name evidence="2" type="ORF">NE632_01640</name>
</gene>
<dbReference type="PANTHER" id="PTHR43581:SF4">
    <property type="entry name" value="ATP_GTP PHOSPHATASE"/>
    <property type="match status" value="1"/>
</dbReference>